<feature type="domain" description="Fido" evidence="1">
    <location>
        <begin position="114"/>
        <end position="259"/>
    </location>
</feature>
<name>A0ABS8CFC0_9BURK</name>
<dbReference type="Gene3D" id="1.10.3290.10">
    <property type="entry name" value="Fido-like domain"/>
    <property type="match status" value="1"/>
</dbReference>
<dbReference type="Pfam" id="PF13784">
    <property type="entry name" value="Fic_N"/>
    <property type="match status" value="1"/>
</dbReference>
<dbReference type="PANTHER" id="PTHR13504">
    <property type="entry name" value="FIDO DOMAIN-CONTAINING PROTEIN DDB_G0283145"/>
    <property type="match status" value="1"/>
</dbReference>
<proteinExistence type="predicted"/>
<dbReference type="InterPro" id="IPR026287">
    <property type="entry name" value="SoFic-like"/>
</dbReference>
<evidence type="ECO:0000259" key="1">
    <source>
        <dbReference type="PROSITE" id="PS51459"/>
    </source>
</evidence>
<dbReference type="PROSITE" id="PS51459">
    <property type="entry name" value="FIDO"/>
    <property type="match status" value="1"/>
</dbReference>
<comment type="caution">
    <text evidence="2">The sequence shown here is derived from an EMBL/GenBank/DDBJ whole genome shotgun (WGS) entry which is preliminary data.</text>
</comment>
<dbReference type="SUPFAM" id="SSF140931">
    <property type="entry name" value="Fic-like"/>
    <property type="match status" value="1"/>
</dbReference>
<gene>
    <name evidence="2" type="ORF">H0484_13400</name>
</gene>
<dbReference type="InterPro" id="IPR025758">
    <property type="entry name" value="Fic/DOC_N"/>
</dbReference>
<accession>A0ABS8CFC0</accession>
<dbReference type="InterPro" id="IPR003812">
    <property type="entry name" value="Fido"/>
</dbReference>
<dbReference type="InterPro" id="IPR048770">
    <property type="entry name" value="SoFic-like_C"/>
</dbReference>
<dbReference type="EMBL" id="JACDXW010000008">
    <property type="protein sequence ID" value="MCB5364746.1"/>
    <property type="molecule type" value="Genomic_DNA"/>
</dbReference>
<evidence type="ECO:0000313" key="2">
    <source>
        <dbReference type="EMBL" id="MCB5364746.1"/>
    </source>
</evidence>
<protein>
    <submittedName>
        <fullName evidence="2">Fic family protein</fullName>
    </submittedName>
</protein>
<dbReference type="InterPro" id="IPR040198">
    <property type="entry name" value="Fido_containing"/>
</dbReference>
<dbReference type="Proteomes" id="UP000776983">
    <property type="component" value="Unassembled WGS sequence"/>
</dbReference>
<reference evidence="2 3" key="1">
    <citation type="submission" date="2020-07" db="EMBL/GenBank/DDBJ databases">
        <title>Pusillimonas sp. nov., isolated from poultry manure in Taiwan.</title>
        <authorList>
            <person name="Lin S.-Y."/>
            <person name="Tang Y.-S."/>
            <person name="Young C.-C."/>
        </authorList>
    </citation>
    <scope>NUCLEOTIDE SEQUENCE [LARGE SCALE GENOMIC DNA]</scope>
    <source>
        <strain evidence="2 3">CC-YST705</strain>
    </source>
</reference>
<organism evidence="2 3">
    <name type="scientific">Mesopusillimonas faecipullorum</name>
    <dbReference type="NCBI Taxonomy" id="2755040"/>
    <lineage>
        <taxon>Bacteria</taxon>
        <taxon>Pseudomonadati</taxon>
        <taxon>Pseudomonadota</taxon>
        <taxon>Betaproteobacteria</taxon>
        <taxon>Burkholderiales</taxon>
        <taxon>Alcaligenaceae</taxon>
        <taxon>Mesopusillimonas</taxon>
    </lineage>
</organism>
<dbReference type="PIRSF" id="PIRSF038925">
    <property type="entry name" value="AMP-prot_trans"/>
    <property type="match status" value="1"/>
</dbReference>
<sequence>MGLVVSHLLSLEQLDFERFDTPLILKKLASSSRRLAELKGVAASIPNQGILINTLGLQEAKDSSEIENIVTTHDELFRDDADSSVSTNPATKEVQQYRQALHAGFKCVQETGLLTVNHIVAIQGELERNNAGFRKLPGTSLKDGGGHVVYTPPQSPDDIVRLMSGLEQFINNSDQVAVDPLIKMALIHHQFESIHPFYDGNGRTGRIINVLYLVKEGLLDIPVLYLSQHIVRTKSEYYRLLQAVRDDDAWEEWVLYMLEAVEQTARRTLHTIQAIKTVLADYKHRIRQDHKFYSQDLINHLFMHPYTKIDFMQKALNISRITAARYLDALAAGGFVAKHKVGRSNYYVNHALSQILMDQH</sequence>
<evidence type="ECO:0000313" key="3">
    <source>
        <dbReference type="Proteomes" id="UP000776983"/>
    </source>
</evidence>
<dbReference type="InterPro" id="IPR036597">
    <property type="entry name" value="Fido-like_dom_sf"/>
</dbReference>
<dbReference type="Pfam" id="PF21248">
    <property type="entry name" value="SoFic-like_C"/>
    <property type="match status" value="1"/>
</dbReference>
<keyword evidence="3" id="KW-1185">Reference proteome</keyword>
<dbReference type="Pfam" id="PF02661">
    <property type="entry name" value="Fic"/>
    <property type="match status" value="1"/>
</dbReference>
<dbReference type="PANTHER" id="PTHR13504:SF35">
    <property type="entry name" value="PROTEIN ADENYLYLTRANSFERASE SOFIC"/>
    <property type="match status" value="1"/>
</dbReference>